<sequence>MKRFVLVLIFGSLLTGIACNRQSSEEKIANLNGYWEIQNAKLPEGIEKEFNYSELVDYIQVKDNKGLRKKVRPQLGGGFISSEDQENLTVKVENDSINLYYTTPYTSYKETLLSSEEDKIKILNPRGIIYTYKRFTPYSTDYGQEN</sequence>
<gene>
    <name evidence="2" type="ORF">ACFSTG_02990</name>
</gene>
<evidence type="ECO:0000313" key="3">
    <source>
        <dbReference type="Proteomes" id="UP001597468"/>
    </source>
</evidence>
<dbReference type="PROSITE" id="PS51257">
    <property type="entry name" value="PROKAR_LIPOPROTEIN"/>
    <property type="match status" value="1"/>
</dbReference>
<organism evidence="2 3">
    <name type="scientific">Salinimicrobium flavum</name>
    <dbReference type="NCBI Taxonomy" id="1737065"/>
    <lineage>
        <taxon>Bacteria</taxon>
        <taxon>Pseudomonadati</taxon>
        <taxon>Bacteroidota</taxon>
        <taxon>Flavobacteriia</taxon>
        <taxon>Flavobacteriales</taxon>
        <taxon>Flavobacteriaceae</taxon>
        <taxon>Salinimicrobium</taxon>
    </lineage>
</organism>
<dbReference type="Pfam" id="PF13648">
    <property type="entry name" value="Lipocalin_4"/>
    <property type="match status" value="1"/>
</dbReference>
<evidence type="ECO:0000313" key="2">
    <source>
        <dbReference type="EMBL" id="MFD2516849.1"/>
    </source>
</evidence>
<protein>
    <submittedName>
        <fullName evidence="2">Lipocalin family protein</fullName>
    </submittedName>
</protein>
<evidence type="ECO:0000259" key="1">
    <source>
        <dbReference type="Pfam" id="PF13648"/>
    </source>
</evidence>
<dbReference type="Proteomes" id="UP001597468">
    <property type="component" value="Unassembled WGS sequence"/>
</dbReference>
<dbReference type="RefSeq" id="WP_380748300.1">
    <property type="nucleotide sequence ID" value="NZ_JBHULT010000005.1"/>
</dbReference>
<name>A0ABW5ITU2_9FLAO</name>
<dbReference type="EMBL" id="JBHULT010000005">
    <property type="protein sequence ID" value="MFD2516849.1"/>
    <property type="molecule type" value="Genomic_DNA"/>
</dbReference>
<accession>A0ABW5ITU2</accession>
<keyword evidence="3" id="KW-1185">Reference proteome</keyword>
<proteinExistence type="predicted"/>
<feature type="domain" description="Lipocalin-like" evidence="1">
    <location>
        <begin position="31"/>
        <end position="111"/>
    </location>
</feature>
<reference evidence="3" key="1">
    <citation type="journal article" date="2019" name="Int. J. Syst. Evol. Microbiol.">
        <title>The Global Catalogue of Microorganisms (GCM) 10K type strain sequencing project: providing services to taxonomists for standard genome sequencing and annotation.</title>
        <authorList>
            <consortium name="The Broad Institute Genomics Platform"/>
            <consortium name="The Broad Institute Genome Sequencing Center for Infectious Disease"/>
            <person name="Wu L."/>
            <person name="Ma J."/>
        </authorList>
    </citation>
    <scope>NUCLEOTIDE SEQUENCE [LARGE SCALE GENOMIC DNA]</scope>
    <source>
        <strain evidence="3">KCTC 42585</strain>
    </source>
</reference>
<comment type="caution">
    <text evidence="2">The sequence shown here is derived from an EMBL/GenBank/DDBJ whole genome shotgun (WGS) entry which is preliminary data.</text>
</comment>
<dbReference type="InterPro" id="IPR024311">
    <property type="entry name" value="Lipocalin-like"/>
</dbReference>